<dbReference type="InterPro" id="IPR010259">
    <property type="entry name" value="S8pro/Inhibitor_I9"/>
</dbReference>
<dbReference type="InterPro" id="IPR022398">
    <property type="entry name" value="Peptidase_S8_His-AS"/>
</dbReference>
<protein>
    <submittedName>
        <fullName evidence="10">S8 family peptidase</fullName>
    </submittedName>
</protein>
<dbReference type="FunFam" id="3.40.50.200:FF:000014">
    <property type="entry name" value="Proteinase K"/>
    <property type="match status" value="1"/>
</dbReference>
<feature type="domain" description="Peptidase S8/S53" evidence="8">
    <location>
        <begin position="141"/>
        <end position="371"/>
    </location>
</feature>
<dbReference type="RefSeq" id="WP_146350915.1">
    <property type="nucleotide sequence ID" value="NZ_VOBR01000006.1"/>
</dbReference>
<feature type="chain" id="PRO_5022042442" evidence="7">
    <location>
        <begin position="27"/>
        <end position="390"/>
    </location>
</feature>
<dbReference type="SUPFAM" id="SSF52743">
    <property type="entry name" value="Subtilisin-like"/>
    <property type="match status" value="1"/>
</dbReference>
<dbReference type="PANTHER" id="PTHR43806">
    <property type="entry name" value="PEPTIDASE S8"/>
    <property type="match status" value="1"/>
</dbReference>
<dbReference type="AlphaFoldDB" id="A0A563EWS0"/>
<keyword evidence="7" id="KW-0732">Signal</keyword>
<dbReference type="InterPro" id="IPR050131">
    <property type="entry name" value="Peptidase_S8_subtilisin-like"/>
</dbReference>
<dbReference type="InterPro" id="IPR023828">
    <property type="entry name" value="Peptidase_S8_Ser-AS"/>
</dbReference>
<evidence type="ECO:0000256" key="2">
    <source>
        <dbReference type="ARBA" id="ARBA00022670"/>
    </source>
</evidence>
<feature type="domain" description="Inhibitor I9" evidence="9">
    <location>
        <begin position="65"/>
        <end position="109"/>
    </location>
</feature>
<gene>
    <name evidence="10" type="ORF">FKR81_11085</name>
</gene>
<evidence type="ECO:0000256" key="7">
    <source>
        <dbReference type="SAM" id="SignalP"/>
    </source>
</evidence>
<name>A0A563EWS0_9PSEU</name>
<dbReference type="Pfam" id="PF05922">
    <property type="entry name" value="Inhibitor_I9"/>
    <property type="match status" value="1"/>
</dbReference>
<dbReference type="InterPro" id="IPR023827">
    <property type="entry name" value="Peptidase_S8_Asp-AS"/>
</dbReference>
<dbReference type="PROSITE" id="PS51892">
    <property type="entry name" value="SUBTILASE"/>
    <property type="match status" value="1"/>
</dbReference>
<dbReference type="Pfam" id="PF00082">
    <property type="entry name" value="Peptidase_S8"/>
    <property type="match status" value="1"/>
</dbReference>
<feature type="signal peptide" evidence="7">
    <location>
        <begin position="1"/>
        <end position="26"/>
    </location>
</feature>
<evidence type="ECO:0000313" key="11">
    <source>
        <dbReference type="Proteomes" id="UP000316639"/>
    </source>
</evidence>
<dbReference type="SUPFAM" id="SSF54897">
    <property type="entry name" value="Protease propeptides/inhibitors"/>
    <property type="match status" value="1"/>
</dbReference>
<evidence type="ECO:0000313" key="10">
    <source>
        <dbReference type="EMBL" id="TWP52119.1"/>
    </source>
</evidence>
<dbReference type="InterPro" id="IPR000209">
    <property type="entry name" value="Peptidase_S8/S53_dom"/>
</dbReference>
<reference evidence="10 11" key="1">
    <citation type="submission" date="2019-07" db="EMBL/GenBank/DDBJ databases">
        <title>Lentzea xizangensis sp. nov., isolated from Qinghai-Tibetan Plateau Soils.</title>
        <authorList>
            <person name="Huang J."/>
        </authorList>
    </citation>
    <scope>NUCLEOTIDE SEQUENCE [LARGE SCALE GENOMIC DNA]</scope>
    <source>
        <strain evidence="10 11">FXJ1.1311</strain>
    </source>
</reference>
<feature type="active site" description="Charge relay system" evidence="5">
    <location>
        <position position="182"/>
    </location>
</feature>
<keyword evidence="11" id="KW-1185">Reference proteome</keyword>
<keyword evidence="3 5" id="KW-0378">Hydrolase</keyword>
<dbReference type="GO" id="GO:0004252">
    <property type="term" value="F:serine-type endopeptidase activity"/>
    <property type="evidence" value="ECO:0007669"/>
    <property type="project" value="UniProtKB-UniRule"/>
</dbReference>
<dbReference type="PROSITE" id="PS00138">
    <property type="entry name" value="SUBTILASE_SER"/>
    <property type="match status" value="1"/>
</dbReference>
<dbReference type="PRINTS" id="PR00723">
    <property type="entry name" value="SUBTILISIN"/>
</dbReference>
<evidence type="ECO:0000256" key="1">
    <source>
        <dbReference type="ARBA" id="ARBA00011073"/>
    </source>
</evidence>
<evidence type="ECO:0000256" key="5">
    <source>
        <dbReference type="PROSITE-ProRule" id="PRU01240"/>
    </source>
</evidence>
<dbReference type="CDD" id="cd04077">
    <property type="entry name" value="Peptidases_S8_PCSK9_ProteinaseK_like"/>
    <property type="match status" value="1"/>
</dbReference>
<organism evidence="10 11">
    <name type="scientific">Lentzea tibetensis</name>
    <dbReference type="NCBI Taxonomy" id="2591470"/>
    <lineage>
        <taxon>Bacteria</taxon>
        <taxon>Bacillati</taxon>
        <taxon>Actinomycetota</taxon>
        <taxon>Actinomycetes</taxon>
        <taxon>Pseudonocardiales</taxon>
        <taxon>Pseudonocardiaceae</taxon>
        <taxon>Lentzea</taxon>
    </lineage>
</organism>
<dbReference type="InterPro" id="IPR037045">
    <property type="entry name" value="S8pro/Inhibitor_I9_sf"/>
</dbReference>
<evidence type="ECO:0000256" key="3">
    <source>
        <dbReference type="ARBA" id="ARBA00022801"/>
    </source>
</evidence>
<dbReference type="Proteomes" id="UP000316639">
    <property type="component" value="Unassembled WGS sequence"/>
</dbReference>
<sequence>MRKTASLLCSAVIATALTMVAGPAQAAEGNISAADGAEVVPGSYIVKMRDDVLSANANGLAAKFGGQVGHVYSSTIKGFSVKMSERQARRLAADPAVEYVQVDQVMRLQATQVNPPSWGIDRIDQRLLPLDKKYTYNSSGKNVNAYVLDTGVRITHRDFGGRAKNGRDFVDNDNVAQDGHGHGTHVAGTIGGTTFGVAKDVTIHAVRVLNNQGSGTLAGVIAGIDWVGTNHVKPAVANMSLGGGANTALDQAVRGAILKGVTFAVAAGNANTNAANTSPARVKEAITVGSTEITDRRSSFSNFGPIVDVFAPGTGITSAWNTSDTATNTISGTSMATPHVVGVVARHLQGGFNQTPAQVEAAIVAAATPNKVTNPGAGTTTRLLHFAPTS</sequence>
<dbReference type="PROSITE" id="PS00137">
    <property type="entry name" value="SUBTILASE_HIS"/>
    <property type="match status" value="1"/>
</dbReference>
<dbReference type="PANTHER" id="PTHR43806:SF11">
    <property type="entry name" value="CEREVISIN-RELATED"/>
    <property type="match status" value="1"/>
</dbReference>
<dbReference type="GO" id="GO:0005615">
    <property type="term" value="C:extracellular space"/>
    <property type="evidence" value="ECO:0007669"/>
    <property type="project" value="TreeGrafter"/>
</dbReference>
<dbReference type="PROSITE" id="PS00136">
    <property type="entry name" value="SUBTILASE_ASP"/>
    <property type="match status" value="1"/>
</dbReference>
<keyword evidence="2 5" id="KW-0645">Protease</keyword>
<comment type="similarity">
    <text evidence="1 5 6">Belongs to the peptidase S8 family.</text>
</comment>
<proteinExistence type="inferred from homology"/>
<dbReference type="InterPro" id="IPR015500">
    <property type="entry name" value="Peptidase_S8_subtilisin-rel"/>
</dbReference>
<dbReference type="OrthoDB" id="9766923at2"/>
<dbReference type="Gene3D" id="3.30.70.80">
    <property type="entry name" value="Peptidase S8 propeptide/proteinase inhibitor I9"/>
    <property type="match status" value="1"/>
</dbReference>
<accession>A0A563EWS0</accession>
<dbReference type="GO" id="GO:0006508">
    <property type="term" value="P:proteolysis"/>
    <property type="evidence" value="ECO:0007669"/>
    <property type="project" value="UniProtKB-KW"/>
</dbReference>
<dbReference type="Gene3D" id="3.40.50.200">
    <property type="entry name" value="Peptidase S8/S53 domain"/>
    <property type="match status" value="1"/>
</dbReference>
<feature type="active site" description="Charge relay system" evidence="5">
    <location>
        <position position="149"/>
    </location>
</feature>
<dbReference type="InterPro" id="IPR034193">
    <property type="entry name" value="PCSK9_ProteinaseK-like"/>
</dbReference>
<evidence type="ECO:0000256" key="4">
    <source>
        <dbReference type="ARBA" id="ARBA00022825"/>
    </source>
</evidence>
<comment type="caution">
    <text evidence="10">The sequence shown here is derived from an EMBL/GenBank/DDBJ whole genome shotgun (WGS) entry which is preliminary data.</text>
</comment>
<keyword evidence="4 5" id="KW-0720">Serine protease</keyword>
<dbReference type="InterPro" id="IPR036852">
    <property type="entry name" value="Peptidase_S8/S53_dom_sf"/>
</dbReference>
<dbReference type="EMBL" id="VOBR01000006">
    <property type="protein sequence ID" value="TWP52119.1"/>
    <property type="molecule type" value="Genomic_DNA"/>
</dbReference>
<evidence type="ECO:0000259" key="9">
    <source>
        <dbReference type="Pfam" id="PF05922"/>
    </source>
</evidence>
<evidence type="ECO:0000256" key="6">
    <source>
        <dbReference type="RuleBase" id="RU003355"/>
    </source>
</evidence>
<evidence type="ECO:0000259" key="8">
    <source>
        <dbReference type="Pfam" id="PF00082"/>
    </source>
</evidence>
<feature type="active site" description="Charge relay system" evidence="5">
    <location>
        <position position="334"/>
    </location>
</feature>